<dbReference type="InterPro" id="IPR016181">
    <property type="entry name" value="Acyl_CoA_acyltransferase"/>
</dbReference>
<dbReference type="Gene3D" id="3.40.630.30">
    <property type="match status" value="1"/>
</dbReference>
<accession>A0ABV7J6Q4</accession>
<dbReference type="InterPro" id="IPR051556">
    <property type="entry name" value="N-term/lysine_N-AcTrnsfr"/>
</dbReference>
<keyword evidence="2" id="KW-0012">Acyltransferase</keyword>
<evidence type="ECO:0000256" key="2">
    <source>
        <dbReference type="ARBA" id="ARBA00023315"/>
    </source>
</evidence>
<gene>
    <name evidence="4" type="ORF">ACFODZ_06150</name>
</gene>
<dbReference type="PROSITE" id="PS51186">
    <property type="entry name" value="GNAT"/>
    <property type="match status" value="1"/>
</dbReference>
<sequence length="180" mass="21335">MPEAWLAFRDKPKKLPSDIHFKAMSDDDMAFLSELYRTTRWEEVQQAPWNDEQRTAFLHQQFTAQHEHYLTHYPHAEKLLILRHDECIGRIYIDRDEVSICLIDVALLPDYKHRGIGTALLLELLAEAREQAKKVVIHVENFNPAYAWYVKHGFQQVEDKGVYQYMEWYPESEDQVKTAS</sequence>
<feature type="domain" description="N-acetyltransferase" evidence="3">
    <location>
        <begin position="19"/>
        <end position="171"/>
    </location>
</feature>
<name>A0ABV7J6Q4_9GAMM</name>
<keyword evidence="1" id="KW-0808">Transferase</keyword>
<dbReference type="Proteomes" id="UP001595533">
    <property type="component" value="Unassembled WGS sequence"/>
</dbReference>
<reference evidence="5" key="1">
    <citation type="journal article" date="2019" name="Int. J. Syst. Evol. Microbiol.">
        <title>The Global Catalogue of Microorganisms (GCM) 10K type strain sequencing project: providing services to taxonomists for standard genome sequencing and annotation.</title>
        <authorList>
            <consortium name="The Broad Institute Genomics Platform"/>
            <consortium name="The Broad Institute Genome Sequencing Center for Infectious Disease"/>
            <person name="Wu L."/>
            <person name="Ma J."/>
        </authorList>
    </citation>
    <scope>NUCLEOTIDE SEQUENCE [LARGE SCALE GENOMIC DNA]</scope>
    <source>
        <strain evidence="5">KCTC 42953</strain>
    </source>
</reference>
<proteinExistence type="predicted"/>
<dbReference type="RefSeq" id="WP_198538174.1">
    <property type="nucleotide sequence ID" value="NZ_JBHRTS010000003.1"/>
</dbReference>
<dbReference type="EMBL" id="JBHRTS010000003">
    <property type="protein sequence ID" value="MFC3193816.1"/>
    <property type="molecule type" value="Genomic_DNA"/>
</dbReference>
<evidence type="ECO:0000313" key="4">
    <source>
        <dbReference type="EMBL" id="MFC3193816.1"/>
    </source>
</evidence>
<dbReference type="Pfam" id="PF00583">
    <property type="entry name" value="Acetyltransf_1"/>
    <property type="match status" value="1"/>
</dbReference>
<evidence type="ECO:0000256" key="1">
    <source>
        <dbReference type="ARBA" id="ARBA00022679"/>
    </source>
</evidence>
<dbReference type="SUPFAM" id="SSF55729">
    <property type="entry name" value="Acyl-CoA N-acyltransferases (Nat)"/>
    <property type="match status" value="1"/>
</dbReference>
<organism evidence="4 5">
    <name type="scientific">Marinicella sediminis</name>
    <dbReference type="NCBI Taxonomy" id="1792834"/>
    <lineage>
        <taxon>Bacteria</taxon>
        <taxon>Pseudomonadati</taxon>
        <taxon>Pseudomonadota</taxon>
        <taxon>Gammaproteobacteria</taxon>
        <taxon>Lysobacterales</taxon>
        <taxon>Marinicellaceae</taxon>
        <taxon>Marinicella</taxon>
    </lineage>
</organism>
<dbReference type="PANTHER" id="PTHR42919">
    <property type="entry name" value="N-ALPHA-ACETYLTRANSFERASE"/>
    <property type="match status" value="1"/>
</dbReference>
<evidence type="ECO:0000313" key="5">
    <source>
        <dbReference type="Proteomes" id="UP001595533"/>
    </source>
</evidence>
<keyword evidence="5" id="KW-1185">Reference proteome</keyword>
<dbReference type="PANTHER" id="PTHR42919:SF8">
    <property type="entry name" value="N-ALPHA-ACETYLTRANSFERASE 50"/>
    <property type="match status" value="1"/>
</dbReference>
<protein>
    <submittedName>
        <fullName evidence="4">GNAT family N-acetyltransferase</fullName>
    </submittedName>
</protein>
<evidence type="ECO:0000259" key="3">
    <source>
        <dbReference type="PROSITE" id="PS51186"/>
    </source>
</evidence>
<comment type="caution">
    <text evidence="4">The sequence shown here is derived from an EMBL/GenBank/DDBJ whole genome shotgun (WGS) entry which is preliminary data.</text>
</comment>
<dbReference type="InterPro" id="IPR000182">
    <property type="entry name" value="GNAT_dom"/>
</dbReference>